<organism evidence="1">
    <name type="scientific">marine metagenome</name>
    <dbReference type="NCBI Taxonomy" id="408172"/>
    <lineage>
        <taxon>unclassified sequences</taxon>
        <taxon>metagenomes</taxon>
        <taxon>ecological metagenomes</taxon>
    </lineage>
</organism>
<accession>A0A381Q9N0</accession>
<dbReference type="AlphaFoldDB" id="A0A381Q9N0"/>
<protein>
    <submittedName>
        <fullName evidence="1">Uncharacterized protein</fullName>
    </submittedName>
</protein>
<dbReference type="EMBL" id="UINC01001222">
    <property type="protein sequence ID" value="SUZ74767.1"/>
    <property type="molecule type" value="Genomic_DNA"/>
</dbReference>
<name>A0A381Q9N0_9ZZZZ</name>
<reference evidence="1" key="1">
    <citation type="submission" date="2018-05" db="EMBL/GenBank/DDBJ databases">
        <authorList>
            <person name="Lanie J.A."/>
            <person name="Ng W.-L."/>
            <person name="Kazmierczak K.M."/>
            <person name="Andrzejewski T.M."/>
            <person name="Davidsen T.M."/>
            <person name="Wayne K.J."/>
            <person name="Tettelin H."/>
            <person name="Glass J.I."/>
            <person name="Rusch D."/>
            <person name="Podicherti R."/>
            <person name="Tsui H.-C.T."/>
            <person name="Winkler M.E."/>
        </authorList>
    </citation>
    <scope>NUCLEOTIDE SEQUENCE</scope>
</reference>
<evidence type="ECO:0000313" key="1">
    <source>
        <dbReference type="EMBL" id="SUZ74767.1"/>
    </source>
</evidence>
<proteinExistence type="predicted"/>
<sequence length="157" mass="15990">VVSVLAAGCGSDGAPDFDLEAIEAMVPAVLVPGHPEVVEGVDCGAPDPDRLGPVACTAILSGVEVPVLVHRPAIDGRIRVESPVEVVDAVDVAAEAAARLESDLGVVNVVACTPAARVAREGQAFACTATDPRGRDHVLVATLVGRDGSFRLDLDLP</sequence>
<feature type="non-terminal residue" evidence="1">
    <location>
        <position position="1"/>
    </location>
</feature>
<gene>
    <name evidence="1" type="ORF">METZ01_LOCUS27621</name>
</gene>